<organism evidence="1 2">
    <name type="scientific">Dyadobacter fanqingshengii</name>
    <dbReference type="NCBI Taxonomy" id="2906443"/>
    <lineage>
        <taxon>Bacteria</taxon>
        <taxon>Pseudomonadati</taxon>
        <taxon>Bacteroidota</taxon>
        <taxon>Cytophagia</taxon>
        <taxon>Cytophagales</taxon>
        <taxon>Spirosomataceae</taxon>
        <taxon>Dyadobacter</taxon>
    </lineage>
</organism>
<evidence type="ECO:0000313" key="1">
    <source>
        <dbReference type="EMBL" id="MCF0038725.1"/>
    </source>
</evidence>
<evidence type="ECO:0000313" key="2">
    <source>
        <dbReference type="Proteomes" id="UP001139700"/>
    </source>
</evidence>
<dbReference type="RefSeq" id="WP_234611237.1">
    <property type="nucleotide sequence ID" value="NZ_CP098806.1"/>
</dbReference>
<dbReference type="EMBL" id="JAJTTA010000001">
    <property type="protein sequence ID" value="MCF0038725.1"/>
    <property type="molecule type" value="Genomic_DNA"/>
</dbReference>
<accession>A0A9X1P681</accession>
<dbReference type="Proteomes" id="UP001139700">
    <property type="component" value="Unassembled WGS sequence"/>
</dbReference>
<evidence type="ECO:0008006" key="3">
    <source>
        <dbReference type="Google" id="ProtNLM"/>
    </source>
</evidence>
<sequence>MKTNRSILAAVALAALSACEEKEIPRADSSYITVTSPAWNQEIHDDADIVVKAVIKPQEKSVVSYHIWLVDNEKNEVYNKKVDCDCKDKDEIQLEASFKYDITKTSELLLHVDAVLNDGSNIREEIPFKLIDVKK</sequence>
<proteinExistence type="predicted"/>
<reference evidence="1" key="1">
    <citation type="submission" date="2021-12" db="EMBL/GenBank/DDBJ databases">
        <title>Novel species in genus Dyadobacter.</title>
        <authorList>
            <person name="Ma C."/>
        </authorList>
    </citation>
    <scope>NUCLEOTIDE SEQUENCE</scope>
    <source>
        <strain evidence="1">CY399</strain>
    </source>
</reference>
<dbReference type="PROSITE" id="PS51257">
    <property type="entry name" value="PROKAR_LIPOPROTEIN"/>
    <property type="match status" value="1"/>
</dbReference>
<protein>
    <recommendedName>
        <fullName evidence="3">Lipoprotein</fullName>
    </recommendedName>
</protein>
<dbReference type="AlphaFoldDB" id="A0A9X1P681"/>
<keyword evidence="2" id="KW-1185">Reference proteome</keyword>
<name>A0A9X1P681_9BACT</name>
<gene>
    <name evidence="1" type="ORF">LXM24_01420</name>
</gene>
<comment type="caution">
    <text evidence="1">The sequence shown here is derived from an EMBL/GenBank/DDBJ whole genome shotgun (WGS) entry which is preliminary data.</text>
</comment>